<feature type="transmembrane region" description="Helical" evidence="2">
    <location>
        <begin position="217"/>
        <end position="241"/>
    </location>
</feature>
<evidence type="ECO:0000313" key="4">
    <source>
        <dbReference type="EMBL" id="KAF2704067.1"/>
    </source>
</evidence>
<gene>
    <name evidence="4" type="ORF">K504DRAFT_495252</name>
</gene>
<feature type="region of interest" description="Disordered" evidence="1">
    <location>
        <begin position="293"/>
        <end position="312"/>
    </location>
</feature>
<evidence type="ECO:0000256" key="3">
    <source>
        <dbReference type="SAM" id="SignalP"/>
    </source>
</evidence>
<protein>
    <recommendedName>
        <fullName evidence="6">Mid2 domain-containing protein</fullName>
    </recommendedName>
</protein>
<proteinExistence type="predicted"/>
<dbReference type="OrthoDB" id="3798992at2759"/>
<keyword evidence="5" id="KW-1185">Reference proteome</keyword>
<evidence type="ECO:0000256" key="1">
    <source>
        <dbReference type="SAM" id="MobiDB-lite"/>
    </source>
</evidence>
<evidence type="ECO:0000313" key="5">
    <source>
        <dbReference type="Proteomes" id="UP000799428"/>
    </source>
</evidence>
<keyword evidence="2" id="KW-0812">Transmembrane</keyword>
<keyword evidence="3" id="KW-0732">Signal</keyword>
<evidence type="ECO:0000256" key="2">
    <source>
        <dbReference type="SAM" id="Phobius"/>
    </source>
</evidence>
<feature type="signal peptide" evidence="3">
    <location>
        <begin position="1"/>
        <end position="24"/>
    </location>
</feature>
<dbReference type="Proteomes" id="UP000799428">
    <property type="component" value="Unassembled WGS sequence"/>
</dbReference>
<name>A0A6G1JV76_9PLEO</name>
<keyword evidence="2" id="KW-0472">Membrane</keyword>
<sequence length="312" mass="32894">MNYSISNIVLIITLLLAHLHTVIACYTYSGELSYGQQVCPGTSQCCAKTATCTKNKLCIEPGQKAGTFVRGPCAASPWDPKLCAAICLYDEQFFGGVFPTVTICNDGSWCCNNDASCCDNKRGVFLDSFGRIVTNSSIPESSKIQTSWSTEVALSSPVLTATSSFPTLTPTSTSISTSISTSFSTSTIPAHTPAPTTSNPTTLPEAGKLTISVGVKVGLGVGVTLGVILIILLSFIAWALWKKQQNAGSRSAGTLPHASHEESHVNTGATPICQLDCKDGDRYNHSHELSAVNPQELESPTVLPTVGKGSIQ</sequence>
<organism evidence="4 5">
    <name type="scientific">Pleomassaria siparia CBS 279.74</name>
    <dbReference type="NCBI Taxonomy" id="1314801"/>
    <lineage>
        <taxon>Eukaryota</taxon>
        <taxon>Fungi</taxon>
        <taxon>Dikarya</taxon>
        <taxon>Ascomycota</taxon>
        <taxon>Pezizomycotina</taxon>
        <taxon>Dothideomycetes</taxon>
        <taxon>Pleosporomycetidae</taxon>
        <taxon>Pleosporales</taxon>
        <taxon>Pleomassariaceae</taxon>
        <taxon>Pleomassaria</taxon>
    </lineage>
</organism>
<feature type="chain" id="PRO_5026333975" description="Mid2 domain-containing protein" evidence="3">
    <location>
        <begin position="25"/>
        <end position="312"/>
    </location>
</feature>
<dbReference type="EMBL" id="MU005784">
    <property type="protein sequence ID" value="KAF2704067.1"/>
    <property type="molecule type" value="Genomic_DNA"/>
</dbReference>
<accession>A0A6G1JV76</accession>
<keyword evidence="2" id="KW-1133">Transmembrane helix</keyword>
<evidence type="ECO:0008006" key="6">
    <source>
        <dbReference type="Google" id="ProtNLM"/>
    </source>
</evidence>
<dbReference type="AlphaFoldDB" id="A0A6G1JV76"/>
<feature type="region of interest" description="Disordered" evidence="1">
    <location>
        <begin position="183"/>
        <end position="202"/>
    </location>
</feature>
<reference evidence="4" key="1">
    <citation type="journal article" date="2020" name="Stud. Mycol.">
        <title>101 Dothideomycetes genomes: a test case for predicting lifestyles and emergence of pathogens.</title>
        <authorList>
            <person name="Haridas S."/>
            <person name="Albert R."/>
            <person name="Binder M."/>
            <person name="Bloem J."/>
            <person name="Labutti K."/>
            <person name="Salamov A."/>
            <person name="Andreopoulos B."/>
            <person name="Baker S."/>
            <person name="Barry K."/>
            <person name="Bills G."/>
            <person name="Bluhm B."/>
            <person name="Cannon C."/>
            <person name="Castanera R."/>
            <person name="Culley D."/>
            <person name="Daum C."/>
            <person name="Ezra D."/>
            <person name="Gonzalez J."/>
            <person name="Henrissat B."/>
            <person name="Kuo A."/>
            <person name="Liang C."/>
            <person name="Lipzen A."/>
            <person name="Lutzoni F."/>
            <person name="Magnuson J."/>
            <person name="Mondo S."/>
            <person name="Nolan M."/>
            <person name="Ohm R."/>
            <person name="Pangilinan J."/>
            <person name="Park H.-J."/>
            <person name="Ramirez L."/>
            <person name="Alfaro M."/>
            <person name="Sun H."/>
            <person name="Tritt A."/>
            <person name="Yoshinaga Y."/>
            <person name="Zwiers L.-H."/>
            <person name="Turgeon B."/>
            <person name="Goodwin S."/>
            <person name="Spatafora J."/>
            <person name="Crous P."/>
            <person name="Grigoriev I."/>
        </authorList>
    </citation>
    <scope>NUCLEOTIDE SEQUENCE</scope>
    <source>
        <strain evidence="4">CBS 279.74</strain>
    </source>
</reference>